<organism evidence="2 3">
    <name type="scientific">Limnobacter parvus</name>
    <dbReference type="NCBI Taxonomy" id="2939690"/>
    <lineage>
        <taxon>Bacteria</taxon>
        <taxon>Pseudomonadati</taxon>
        <taxon>Pseudomonadota</taxon>
        <taxon>Betaproteobacteria</taxon>
        <taxon>Burkholderiales</taxon>
        <taxon>Burkholderiaceae</taxon>
        <taxon>Limnobacter</taxon>
    </lineage>
</organism>
<dbReference type="Proteomes" id="UP001165267">
    <property type="component" value="Unassembled WGS sequence"/>
</dbReference>
<sequence>MKSLLTCVVCSAAVVLSACKPAPETPTLKLPFLAKTDCELVYKSSGAQVVENFCETEWKPVTVHIADQKYSVKWIDEATSRHLFENGCGQSAGCFYELKLDGVTVNGRFAYVTNVLKGEYTFEIDANENSKLLNDTTSDLSS</sequence>
<accession>A0ABT1XHH7</accession>
<feature type="signal peptide" evidence="1">
    <location>
        <begin position="1"/>
        <end position="17"/>
    </location>
</feature>
<keyword evidence="3" id="KW-1185">Reference proteome</keyword>
<protein>
    <recommendedName>
        <fullName evidence="4">Lipoprotein</fullName>
    </recommendedName>
</protein>
<evidence type="ECO:0000256" key="1">
    <source>
        <dbReference type="SAM" id="SignalP"/>
    </source>
</evidence>
<reference evidence="2" key="1">
    <citation type="submission" date="2022-07" db="EMBL/GenBank/DDBJ databases">
        <authorList>
            <person name="Xamxidin M."/>
        </authorList>
    </citation>
    <scope>NUCLEOTIDE SEQUENCE</scope>
    <source>
        <strain evidence="2">YS8-69</strain>
    </source>
</reference>
<dbReference type="PROSITE" id="PS51257">
    <property type="entry name" value="PROKAR_LIPOPROTEIN"/>
    <property type="match status" value="1"/>
</dbReference>
<comment type="caution">
    <text evidence="2">The sequence shown here is derived from an EMBL/GenBank/DDBJ whole genome shotgun (WGS) entry which is preliminary data.</text>
</comment>
<feature type="chain" id="PRO_5045919443" description="Lipoprotein" evidence="1">
    <location>
        <begin position="18"/>
        <end position="142"/>
    </location>
</feature>
<dbReference type="EMBL" id="JANKHG010000017">
    <property type="protein sequence ID" value="MCR2746624.1"/>
    <property type="molecule type" value="Genomic_DNA"/>
</dbReference>
<dbReference type="RefSeq" id="WP_257511851.1">
    <property type="nucleotide sequence ID" value="NZ_JANKHG010000017.1"/>
</dbReference>
<gene>
    <name evidence="2" type="ORF">NSP04_08180</name>
</gene>
<evidence type="ECO:0000313" key="3">
    <source>
        <dbReference type="Proteomes" id="UP001165267"/>
    </source>
</evidence>
<evidence type="ECO:0008006" key="4">
    <source>
        <dbReference type="Google" id="ProtNLM"/>
    </source>
</evidence>
<keyword evidence="1" id="KW-0732">Signal</keyword>
<proteinExistence type="predicted"/>
<evidence type="ECO:0000313" key="2">
    <source>
        <dbReference type="EMBL" id="MCR2746624.1"/>
    </source>
</evidence>
<name>A0ABT1XHH7_9BURK</name>